<comment type="similarity">
    <text evidence="1">Belongs to the cytidine and deoxycytidylate deaminase family.</text>
</comment>
<dbReference type="InterPro" id="IPR013171">
    <property type="entry name" value="Cyd/dCyd_deaminase_Zn-bd"/>
</dbReference>
<feature type="binding site" evidence="9">
    <location>
        <position position="108"/>
    </location>
    <ligand>
        <name>Zn(2+)</name>
        <dbReference type="ChEBI" id="CHEBI:29105"/>
        <note>catalytic</note>
    </ligand>
</feature>
<gene>
    <name evidence="11" type="ORF">DM860_005472</name>
</gene>
<evidence type="ECO:0000256" key="9">
    <source>
        <dbReference type="PIRSR" id="PIRSR006334-3"/>
    </source>
</evidence>
<evidence type="ECO:0000256" key="6">
    <source>
        <dbReference type="ARBA" id="ARBA00022833"/>
    </source>
</evidence>
<keyword evidence="5" id="KW-0378">Hydrolase</keyword>
<sequence length="310" mass="32810">MDQPKFVIEAAEAESMAKSLGLPSVQHLLPLLVRPAQRLARPPISNFPVAAVGLGSDGRVFVGVNLEFPGLPLHHSVHAEQSLVTNLSTHRCPSLIAFAVSAAPCGHCRQFFQEQRHASSIQVLIASDSGGESDFKPLSEFLPHHFGPDDLLDDETPLLLEPHNNGLTLTPTVPDSNPETNLRSPTNGFPDKFSSDLEAAALEAANESHAPYTHCPSGAALMDCEGKLYKGSYAESAAYNPSLGPIQAALAAFVAGGGGGYERIAAAALVETRDGQIKQEESGKMMLKAICPKCELKVFHATSSGSPKSV</sequence>
<dbReference type="Pfam" id="PF00383">
    <property type="entry name" value="dCMP_cyt_deam_1"/>
    <property type="match status" value="1"/>
</dbReference>
<dbReference type="AlphaFoldDB" id="A0A328E127"/>
<dbReference type="InterPro" id="IPR050202">
    <property type="entry name" value="Cyt/Deoxycyt_deaminase"/>
</dbReference>
<evidence type="ECO:0000256" key="7">
    <source>
        <dbReference type="PIRSR" id="PIRSR006334-1"/>
    </source>
</evidence>
<dbReference type="GO" id="GO:0005829">
    <property type="term" value="C:cytosol"/>
    <property type="evidence" value="ECO:0007669"/>
    <property type="project" value="TreeGrafter"/>
</dbReference>
<feature type="domain" description="CMP/dCMP-type deaminase" evidence="10">
    <location>
        <begin position="192"/>
        <end position="310"/>
    </location>
</feature>
<evidence type="ECO:0000256" key="8">
    <source>
        <dbReference type="PIRSR" id="PIRSR006334-2"/>
    </source>
</evidence>
<dbReference type="Gene3D" id="3.40.140.10">
    <property type="entry name" value="Cytidine Deaminase, domain 2"/>
    <property type="match status" value="2"/>
</dbReference>
<dbReference type="CDD" id="cd01283">
    <property type="entry name" value="cytidine_deaminase"/>
    <property type="match status" value="1"/>
</dbReference>
<name>A0A328E127_9ASTE</name>
<dbReference type="GO" id="GO:0046135">
    <property type="term" value="P:pyrimidine nucleoside catabolic process"/>
    <property type="evidence" value="ECO:0007669"/>
    <property type="project" value="UniProtKB-ARBA"/>
</dbReference>
<dbReference type="Pfam" id="PF08211">
    <property type="entry name" value="dCMP_cyt_deam_2"/>
    <property type="match status" value="1"/>
</dbReference>
<feature type="binding site" evidence="8">
    <location>
        <begin position="65"/>
        <end position="67"/>
    </location>
    <ligand>
        <name>substrate</name>
    </ligand>
</feature>
<evidence type="ECO:0000256" key="2">
    <source>
        <dbReference type="ARBA" id="ARBA00011738"/>
    </source>
</evidence>
<dbReference type="FunFam" id="3.40.140.10:FF:000006">
    <property type="entry name" value="Cytidine deaminase"/>
    <property type="match status" value="1"/>
</dbReference>
<dbReference type="InterPro" id="IPR006263">
    <property type="entry name" value="Cyt_deam_dimer"/>
</dbReference>
<comment type="caution">
    <text evidence="11">The sequence shown here is derived from an EMBL/GenBank/DDBJ whole genome shotgun (WGS) entry which is preliminary data.</text>
</comment>
<keyword evidence="4 9" id="KW-0479">Metal-binding</keyword>
<accession>A0A328E127</accession>
<dbReference type="NCBIfam" id="TIGR01355">
    <property type="entry name" value="cyt_deam_dimer"/>
    <property type="match status" value="1"/>
</dbReference>
<dbReference type="PANTHER" id="PTHR11644:SF2">
    <property type="entry name" value="CYTIDINE DEAMINASE"/>
    <property type="match status" value="1"/>
</dbReference>
<evidence type="ECO:0000256" key="4">
    <source>
        <dbReference type="ARBA" id="ARBA00022723"/>
    </source>
</evidence>
<reference evidence="11 12" key="1">
    <citation type="submission" date="2018-06" db="EMBL/GenBank/DDBJ databases">
        <title>The Genome of Cuscuta australis (Dodder) Provides Insight into the Evolution of Plant Parasitism.</title>
        <authorList>
            <person name="Liu H."/>
        </authorList>
    </citation>
    <scope>NUCLEOTIDE SEQUENCE [LARGE SCALE GENOMIC DNA]</scope>
    <source>
        <strain evidence="12">cv. Yunnan</strain>
        <tissue evidence="11">Vines</tissue>
    </source>
</reference>
<feature type="binding site" evidence="9">
    <location>
        <position position="105"/>
    </location>
    <ligand>
        <name>Zn(2+)</name>
        <dbReference type="ChEBI" id="CHEBI:29105"/>
        <note>catalytic</note>
    </ligand>
</feature>
<evidence type="ECO:0000256" key="1">
    <source>
        <dbReference type="ARBA" id="ARBA00006576"/>
    </source>
</evidence>
<dbReference type="InterPro" id="IPR002125">
    <property type="entry name" value="CMP_dCMP_dom"/>
</dbReference>
<dbReference type="NCBIfam" id="NF006537">
    <property type="entry name" value="PRK09027.1"/>
    <property type="match status" value="1"/>
</dbReference>
<feature type="binding site" evidence="9">
    <location>
        <position position="78"/>
    </location>
    <ligand>
        <name>Zn(2+)</name>
        <dbReference type="ChEBI" id="CHEBI:29105"/>
        <note>catalytic</note>
    </ligand>
</feature>
<dbReference type="GO" id="GO:0004126">
    <property type="term" value="F:cytidine deaminase activity"/>
    <property type="evidence" value="ECO:0007669"/>
    <property type="project" value="UniProtKB-EC"/>
</dbReference>
<keyword evidence="6 9" id="KW-0862">Zinc</keyword>
<dbReference type="PIRSF" id="PIRSF006334">
    <property type="entry name" value="Cdd_plus_pseudo"/>
    <property type="match status" value="1"/>
</dbReference>
<dbReference type="InterPro" id="IPR016193">
    <property type="entry name" value="Cytidine_deaminase-like"/>
</dbReference>
<comment type="subunit">
    <text evidence="2">Homodimer.</text>
</comment>
<dbReference type="GO" id="GO:0042803">
    <property type="term" value="F:protein homodimerization activity"/>
    <property type="evidence" value="ECO:0007669"/>
    <property type="project" value="UniProtKB-ARBA"/>
</dbReference>
<dbReference type="Proteomes" id="UP000249390">
    <property type="component" value="Unassembled WGS sequence"/>
</dbReference>
<comment type="cofactor">
    <cofactor evidence="9">
        <name>Zn(2+)</name>
        <dbReference type="ChEBI" id="CHEBI:29105"/>
    </cofactor>
    <text evidence="9">Binds 1 zinc ion.</text>
</comment>
<feature type="active site" description="Proton donor" evidence="7">
    <location>
        <position position="80"/>
    </location>
</feature>
<organism evidence="11 12">
    <name type="scientific">Cuscuta australis</name>
    <dbReference type="NCBI Taxonomy" id="267555"/>
    <lineage>
        <taxon>Eukaryota</taxon>
        <taxon>Viridiplantae</taxon>
        <taxon>Streptophyta</taxon>
        <taxon>Embryophyta</taxon>
        <taxon>Tracheophyta</taxon>
        <taxon>Spermatophyta</taxon>
        <taxon>Magnoliopsida</taxon>
        <taxon>eudicotyledons</taxon>
        <taxon>Gunneridae</taxon>
        <taxon>Pentapetalae</taxon>
        <taxon>asterids</taxon>
        <taxon>lamiids</taxon>
        <taxon>Solanales</taxon>
        <taxon>Convolvulaceae</taxon>
        <taxon>Cuscuteae</taxon>
        <taxon>Cuscuta</taxon>
        <taxon>Cuscuta subgen. Grammica</taxon>
        <taxon>Cuscuta sect. Cleistogrammica</taxon>
    </lineage>
</organism>
<evidence type="ECO:0000259" key="10">
    <source>
        <dbReference type="PROSITE" id="PS51747"/>
    </source>
</evidence>
<proteinExistence type="inferred from homology"/>
<protein>
    <recommendedName>
        <fullName evidence="3">cytidine deaminase</fullName>
        <ecNumber evidence="3">3.5.4.5</ecNumber>
    </recommendedName>
</protein>
<evidence type="ECO:0000313" key="11">
    <source>
        <dbReference type="EMBL" id="RAL51116.1"/>
    </source>
</evidence>
<dbReference type="SUPFAM" id="SSF53927">
    <property type="entry name" value="Cytidine deaminase-like"/>
    <property type="match status" value="2"/>
</dbReference>
<dbReference type="PANTHER" id="PTHR11644">
    <property type="entry name" value="CYTIDINE DEAMINASE"/>
    <property type="match status" value="1"/>
</dbReference>
<dbReference type="FunFam" id="3.40.140.10:FF:000041">
    <property type="entry name" value="Cytidine deaminase"/>
    <property type="match status" value="1"/>
</dbReference>
<evidence type="ECO:0000256" key="5">
    <source>
        <dbReference type="ARBA" id="ARBA00022801"/>
    </source>
</evidence>
<feature type="domain" description="CMP/dCMP-type deaminase" evidence="10">
    <location>
        <begin position="24"/>
        <end position="149"/>
    </location>
</feature>
<dbReference type="PROSITE" id="PS51747">
    <property type="entry name" value="CYT_DCMP_DEAMINASES_2"/>
    <property type="match status" value="2"/>
</dbReference>
<dbReference type="EC" id="3.5.4.5" evidence="3"/>
<dbReference type="EMBL" id="NQVE01000054">
    <property type="protein sequence ID" value="RAL51116.1"/>
    <property type="molecule type" value="Genomic_DNA"/>
</dbReference>
<dbReference type="GO" id="GO:0008270">
    <property type="term" value="F:zinc ion binding"/>
    <property type="evidence" value="ECO:0007669"/>
    <property type="project" value="InterPro"/>
</dbReference>
<keyword evidence="12" id="KW-1185">Reference proteome</keyword>
<evidence type="ECO:0000313" key="12">
    <source>
        <dbReference type="Proteomes" id="UP000249390"/>
    </source>
</evidence>
<evidence type="ECO:0000256" key="3">
    <source>
        <dbReference type="ARBA" id="ARBA00012783"/>
    </source>
</evidence>